<feature type="compositionally biased region" description="Basic and acidic residues" evidence="1">
    <location>
        <begin position="258"/>
        <end position="268"/>
    </location>
</feature>
<feature type="compositionally biased region" description="Basic residues" evidence="1">
    <location>
        <begin position="1"/>
        <end position="13"/>
    </location>
</feature>
<feature type="region of interest" description="Disordered" evidence="1">
    <location>
        <begin position="343"/>
        <end position="525"/>
    </location>
</feature>
<evidence type="ECO:0000313" key="3">
    <source>
        <dbReference type="Proteomes" id="UP000268823"/>
    </source>
</evidence>
<protein>
    <submittedName>
        <fullName evidence="2">Uncharacterized protein</fullName>
    </submittedName>
</protein>
<comment type="caution">
    <text evidence="2">The sequence shown here is derived from an EMBL/GenBank/DDBJ whole genome shotgun (WGS) entry which is preliminary data.</text>
</comment>
<feature type="compositionally biased region" description="Basic and acidic residues" evidence="1">
    <location>
        <begin position="151"/>
        <end position="163"/>
    </location>
</feature>
<accession>A0A3M7F9H6</accession>
<dbReference type="OrthoDB" id="5404004at2759"/>
<dbReference type="AlphaFoldDB" id="A0A3M7F9H6"/>
<feature type="compositionally biased region" description="Basic and acidic residues" evidence="1">
    <location>
        <begin position="490"/>
        <end position="500"/>
    </location>
</feature>
<feature type="compositionally biased region" description="Basic and acidic residues" evidence="1">
    <location>
        <begin position="512"/>
        <end position="525"/>
    </location>
</feature>
<feature type="region of interest" description="Disordered" evidence="1">
    <location>
        <begin position="543"/>
        <end position="567"/>
    </location>
</feature>
<dbReference type="Proteomes" id="UP000268823">
    <property type="component" value="Unassembled WGS sequence"/>
</dbReference>
<feature type="compositionally biased region" description="Low complexity" evidence="1">
    <location>
        <begin position="417"/>
        <end position="430"/>
    </location>
</feature>
<evidence type="ECO:0000313" key="2">
    <source>
        <dbReference type="EMBL" id="RMY85453.1"/>
    </source>
</evidence>
<sequence>MPLLKRSKSQKHRSGVEDNIVAEHSPVLQNESAEHKRKSRFERPQSIFRRSKSASGDTSLAEDLPSVNKTTDTAGGLETLTEADEKYEGGEAGQSSAPMSTSLPTPTQLPLPPKSATFYRSHSPLHGSDTESIGIMLGSPRQPPIYSARTQSEEVLAKREMQRRPQPNRAATTAATGPPPSSLDQMLTPPQTPEARKKKQSWKAFGGLFQRVQSKPKVSTPPRDGNAAQKRGMPAPSPGYTQSPSSTPRTPFVSRNMARIEARREAERSSSSVATNNRLHASPHPPRNQSLQPKRHDQPSTGTASPVHAAVPRTPKLDLEIPNAEMERYSVMFEKLLEPRQSLLERRQSKARMQQPNVDKSLPRRPQASDDGMPQRSVTSPHLRNNFPLKIKVAGSDETEVEEPPTAVHQPHSLQRSMTSPPNTMSPMMKKSYRPKPPTLSSTESDRSPNTPLSDENSLPPTPTTVTTVTDDDSFALTSHEPLPSAKSRQKAEEAGRRYDSGTTRTAYAKSPARDPYERVKSPEDLDRQVVQVSVARQVSVGRARRQVEQATNSAKQPLRPRVVELGKHRKSTMVLIESGDE</sequence>
<proteinExistence type="predicted"/>
<reference evidence="2 3" key="1">
    <citation type="journal article" date="2018" name="BMC Genomics">
        <title>Genomic evidence for intraspecific hybridization in a clonal and extremely halotolerant yeast.</title>
        <authorList>
            <person name="Gostincar C."/>
            <person name="Stajich J.E."/>
            <person name="Zupancic J."/>
            <person name="Zalar P."/>
            <person name="Gunde-Cimerman N."/>
        </authorList>
    </citation>
    <scope>NUCLEOTIDE SEQUENCE [LARGE SCALE GENOMIC DNA]</scope>
    <source>
        <strain evidence="2 3">EXF-2788</strain>
    </source>
</reference>
<evidence type="ECO:0000256" key="1">
    <source>
        <dbReference type="SAM" id="MobiDB-lite"/>
    </source>
</evidence>
<feature type="region of interest" description="Disordered" evidence="1">
    <location>
        <begin position="1"/>
        <end position="321"/>
    </location>
</feature>
<gene>
    <name evidence="2" type="ORF">D0861_06434</name>
</gene>
<organism evidence="2 3">
    <name type="scientific">Hortaea werneckii</name>
    <name type="common">Black yeast</name>
    <name type="synonym">Cladosporium werneckii</name>
    <dbReference type="NCBI Taxonomy" id="91943"/>
    <lineage>
        <taxon>Eukaryota</taxon>
        <taxon>Fungi</taxon>
        <taxon>Dikarya</taxon>
        <taxon>Ascomycota</taxon>
        <taxon>Pezizomycotina</taxon>
        <taxon>Dothideomycetes</taxon>
        <taxon>Dothideomycetidae</taxon>
        <taxon>Mycosphaerellales</taxon>
        <taxon>Teratosphaeriaceae</taxon>
        <taxon>Hortaea</taxon>
    </lineage>
</organism>
<dbReference type="EMBL" id="QWIR01000130">
    <property type="protein sequence ID" value="RMY85453.1"/>
    <property type="molecule type" value="Genomic_DNA"/>
</dbReference>
<name>A0A3M7F9H6_HORWE</name>
<feature type="compositionally biased region" description="Polar residues" evidence="1">
    <location>
        <begin position="439"/>
        <end position="459"/>
    </location>
</feature>
<feature type="compositionally biased region" description="Polar residues" evidence="1">
    <location>
        <begin position="239"/>
        <end position="249"/>
    </location>
</feature>